<feature type="transmembrane region" description="Helical" evidence="1">
    <location>
        <begin position="20"/>
        <end position="39"/>
    </location>
</feature>
<evidence type="ECO:0000259" key="2">
    <source>
        <dbReference type="Pfam" id="PF09335"/>
    </source>
</evidence>
<protein>
    <submittedName>
        <fullName evidence="3">YqaA family protein</fullName>
    </submittedName>
</protein>
<dbReference type="InterPro" id="IPR051311">
    <property type="entry name" value="DedA_domain"/>
</dbReference>
<gene>
    <name evidence="3" type="ORF">ACFO4O_00785</name>
</gene>
<evidence type="ECO:0000313" key="3">
    <source>
        <dbReference type="EMBL" id="MFC4698694.1"/>
    </source>
</evidence>
<dbReference type="Pfam" id="PF09335">
    <property type="entry name" value="VTT_dom"/>
    <property type="match status" value="1"/>
</dbReference>
<dbReference type="InterPro" id="IPR032816">
    <property type="entry name" value="VTT_dom"/>
</dbReference>
<keyword evidence="1" id="KW-0812">Transmembrane</keyword>
<reference evidence="4" key="1">
    <citation type="journal article" date="2019" name="Int. J. Syst. Evol. Microbiol.">
        <title>The Global Catalogue of Microorganisms (GCM) 10K type strain sequencing project: providing services to taxonomists for standard genome sequencing and annotation.</title>
        <authorList>
            <consortium name="The Broad Institute Genomics Platform"/>
            <consortium name="The Broad Institute Genome Sequencing Center for Infectious Disease"/>
            <person name="Wu L."/>
            <person name="Ma J."/>
        </authorList>
    </citation>
    <scope>NUCLEOTIDE SEQUENCE [LARGE SCALE GENOMIC DNA]</scope>
    <source>
        <strain evidence="4">KACC 12507</strain>
    </source>
</reference>
<feature type="transmembrane region" description="Helical" evidence="1">
    <location>
        <begin position="174"/>
        <end position="193"/>
    </location>
</feature>
<feature type="transmembrane region" description="Helical" evidence="1">
    <location>
        <begin position="54"/>
        <end position="80"/>
    </location>
</feature>
<feature type="domain" description="VTT" evidence="2">
    <location>
        <begin position="50"/>
        <end position="159"/>
    </location>
</feature>
<feature type="transmembrane region" description="Helical" evidence="1">
    <location>
        <begin position="109"/>
        <end position="131"/>
    </location>
</feature>
<sequence length="195" mass="22264">MGTRKRLKKRIKKMIHSEHMLPSIGLASFLESTVVPIPLETLLIPLMQARREKLWLIAAVTTLGCLVGALLGYFIGYFLFDLLRDPIMTYITTEQEFETFKGQMDTHGFWFVFSTGVTPIPLQIAMLIAGVTSYSLFLYMLAITTSRCIRYFGLAILVYFFGNRTEKIVRRYKWQVVVGISILIAGFITYKILSA</sequence>
<name>A0ABV9LR87_9ALTE</name>
<dbReference type="EMBL" id="JBHSGU010000001">
    <property type="protein sequence ID" value="MFC4698694.1"/>
    <property type="molecule type" value="Genomic_DNA"/>
</dbReference>
<organism evidence="3 4">
    <name type="scientific">Glaciecola siphonariae</name>
    <dbReference type="NCBI Taxonomy" id="521012"/>
    <lineage>
        <taxon>Bacteria</taxon>
        <taxon>Pseudomonadati</taxon>
        <taxon>Pseudomonadota</taxon>
        <taxon>Gammaproteobacteria</taxon>
        <taxon>Alteromonadales</taxon>
        <taxon>Alteromonadaceae</taxon>
        <taxon>Glaciecola</taxon>
    </lineage>
</organism>
<keyword evidence="4" id="KW-1185">Reference proteome</keyword>
<proteinExistence type="predicted"/>
<feature type="transmembrane region" description="Helical" evidence="1">
    <location>
        <begin position="137"/>
        <end position="162"/>
    </location>
</feature>
<dbReference type="RefSeq" id="WP_382405321.1">
    <property type="nucleotide sequence ID" value="NZ_JBHSGU010000001.1"/>
</dbReference>
<dbReference type="PANTHER" id="PTHR42709:SF11">
    <property type="entry name" value="DEDA FAMILY PROTEIN"/>
    <property type="match status" value="1"/>
</dbReference>
<evidence type="ECO:0000256" key="1">
    <source>
        <dbReference type="SAM" id="Phobius"/>
    </source>
</evidence>
<keyword evidence="1" id="KW-1133">Transmembrane helix</keyword>
<evidence type="ECO:0000313" key="4">
    <source>
        <dbReference type="Proteomes" id="UP001595897"/>
    </source>
</evidence>
<comment type="caution">
    <text evidence="3">The sequence shown here is derived from an EMBL/GenBank/DDBJ whole genome shotgun (WGS) entry which is preliminary data.</text>
</comment>
<accession>A0ABV9LR87</accession>
<dbReference type="Proteomes" id="UP001595897">
    <property type="component" value="Unassembled WGS sequence"/>
</dbReference>
<keyword evidence="1" id="KW-0472">Membrane</keyword>
<dbReference type="PANTHER" id="PTHR42709">
    <property type="entry name" value="ALKALINE PHOSPHATASE LIKE PROTEIN"/>
    <property type="match status" value="1"/>
</dbReference>